<evidence type="ECO:0000313" key="2">
    <source>
        <dbReference type="EMBL" id="OGI49554.1"/>
    </source>
</evidence>
<dbReference type="Proteomes" id="UP000179037">
    <property type="component" value="Unassembled WGS sequence"/>
</dbReference>
<sequence>MEKRNRCCEPVPGPLEGQRTHSSHPAKRRVSSADLLGTRRELLIEHLDEVYVLRHTSKGKLILTK</sequence>
<dbReference type="AlphaFoldDB" id="A0A1F6TWM7"/>
<comment type="caution">
    <text evidence="2">The sequence shown here is derived from an EMBL/GenBank/DDBJ whole genome shotgun (WGS) entry which is preliminary data.</text>
</comment>
<feature type="compositionally biased region" description="Basic residues" evidence="1">
    <location>
        <begin position="21"/>
        <end position="30"/>
    </location>
</feature>
<organism evidence="2 3">
    <name type="scientific">Candidatus Muproteobacteria bacterium RIFCSPLOWO2_01_FULL_60_18</name>
    <dbReference type="NCBI Taxonomy" id="1817768"/>
    <lineage>
        <taxon>Bacteria</taxon>
        <taxon>Pseudomonadati</taxon>
        <taxon>Pseudomonadota</taxon>
        <taxon>Candidatus Muproteobacteria</taxon>
    </lineage>
</organism>
<dbReference type="Pfam" id="PF10636">
    <property type="entry name" value="hemP"/>
    <property type="match status" value="1"/>
</dbReference>
<dbReference type="EMBL" id="MFTC01000095">
    <property type="protein sequence ID" value="OGI49554.1"/>
    <property type="molecule type" value="Genomic_DNA"/>
</dbReference>
<evidence type="ECO:0008006" key="4">
    <source>
        <dbReference type="Google" id="ProtNLM"/>
    </source>
</evidence>
<evidence type="ECO:0000313" key="3">
    <source>
        <dbReference type="Proteomes" id="UP000179037"/>
    </source>
</evidence>
<evidence type="ECO:0000256" key="1">
    <source>
        <dbReference type="SAM" id="MobiDB-lite"/>
    </source>
</evidence>
<dbReference type="STRING" id="1817768.A3A87_04885"/>
<accession>A0A1F6TWM7</accession>
<gene>
    <name evidence="2" type="ORF">A3A87_04885</name>
</gene>
<dbReference type="Gene3D" id="2.10.70.10">
    <property type="entry name" value="Complement Module, domain 1"/>
    <property type="match status" value="1"/>
</dbReference>
<reference evidence="2 3" key="1">
    <citation type="journal article" date="2016" name="Nat. Commun.">
        <title>Thousands of microbial genomes shed light on interconnected biogeochemical processes in an aquifer system.</title>
        <authorList>
            <person name="Anantharaman K."/>
            <person name="Brown C.T."/>
            <person name="Hug L.A."/>
            <person name="Sharon I."/>
            <person name="Castelle C.J."/>
            <person name="Probst A.J."/>
            <person name="Thomas B.C."/>
            <person name="Singh A."/>
            <person name="Wilkins M.J."/>
            <person name="Karaoz U."/>
            <person name="Brodie E.L."/>
            <person name="Williams K.H."/>
            <person name="Hubbard S.S."/>
            <person name="Banfield J.F."/>
        </authorList>
    </citation>
    <scope>NUCLEOTIDE SEQUENCE [LARGE SCALE GENOMIC DNA]</scope>
</reference>
<dbReference type="InterPro" id="IPR019600">
    <property type="entry name" value="Hemin_uptake_protein_HemP"/>
</dbReference>
<name>A0A1F6TWM7_9PROT</name>
<proteinExistence type="predicted"/>
<protein>
    <recommendedName>
        <fullName evidence="4">Hemin uptake protein HemP</fullName>
    </recommendedName>
</protein>
<feature type="region of interest" description="Disordered" evidence="1">
    <location>
        <begin position="1"/>
        <end position="32"/>
    </location>
</feature>